<accession>A0A6L3T0C2</accession>
<sequence>MQQTIAPTRLLRLAAVESLVGLKRAHLYNLIAEGSFPKQVRLGDSPNSPVAWPEHEVQAWIAQRIAQRDQAAA</sequence>
<dbReference type="AlphaFoldDB" id="A0A6L3T0C2"/>
<dbReference type="Proteomes" id="UP000474159">
    <property type="component" value="Unassembled WGS sequence"/>
</dbReference>
<reference evidence="1 2" key="1">
    <citation type="submission" date="2019-09" db="EMBL/GenBank/DDBJ databases">
        <title>YIM 48816 draft genome.</title>
        <authorList>
            <person name="Jiang L."/>
        </authorList>
    </citation>
    <scope>NUCLEOTIDE SEQUENCE [LARGE SCALE GENOMIC DNA]</scope>
    <source>
        <strain evidence="1 2">YIM 48816</strain>
    </source>
</reference>
<dbReference type="InterPro" id="IPR052931">
    <property type="entry name" value="Prophage_regulatory_activator"/>
</dbReference>
<protein>
    <submittedName>
        <fullName evidence="1">AlpA family transcriptional regulator</fullName>
    </submittedName>
</protein>
<dbReference type="Gene3D" id="1.10.238.160">
    <property type="match status" value="1"/>
</dbReference>
<dbReference type="EMBL" id="VZZK01000014">
    <property type="protein sequence ID" value="KAB1078403.1"/>
    <property type="molecule type" value="Genomic_DNA"/>
</dbReference>
<organism evidence="1 2">
    <name type="scientific">Methylobacterium soli</name>
    <dbReference type="NCBI Taxonomy" id="553447"/>
    <lineage>
        <taxon>Bacteria</taxon>
        <taxon>Pseudomonadati</taxon>
        <taxon>Pseudomonadota</taxon>
        <taxon>Alphaproteobacteria</taxon>
        <taxon>Hyphomicrobiales</taxon>
        <taxon>Methylobacteriaceae</taxon>
        <taxon>Methylobacterium</taxon>
    </lineage>
</organism>
<evidence type="ECO:0000313" key="2">
    <source>
        <dbReference type="Proteomes" id="UP000474159"/>
    </source>
</evidence>
<evidence type="ECO:0000313" key="1">
    <source>
        <dbReference type="EMBL" id="KAB1078403.1"/>
    </source>
</evidence>
<dbReference type="RefSeq" id="WP_151001023.1">
    <property type="nucleotide sequence ID" value="NZ_BPQY01000200.1"/>
</dbReference>
<dbReference type="Pfam" id="PF05930">
    <property type="entry name" value="Phage_AlpA"/>
    <property type="match status" value="1"/>
</dbReference>
<comment type="caution">
    <text evidence="1">The sequence shown here is derived from an EMBL/GenBank/DDBJ whole genome shotgun (WGS) entry which is preliminary data.</text>
</comment>
<dbReference type="PANTHER" id="PTHR36154:SF1">
    <property type="entry name" value="DNA-BINDING TRANSCRIPTIONAL ACTIVATOR ALPA"/>
    <property type="match status" value="1"/>
</dbReference>
<dbReference type="OrthoDB" id="9801242at2"/>
<dbReference type="PANTHER" id="PTHR36154">
    <property type="entry name" value="DNA-BINDING TRANSCRIPTIONAL ACTIVATOR ALPA"/>
    <property type="match status" value="1"/>
</dbReference>
<name>A0A6L3T0C2_9HYPH</name>
<proteinExistence type="predicted"/>
<keyword evidence="2" id="KW-1185">Reference proteome</keyword>
<dbReference type="InterPro" id="IPR010260">
    <property type="entry name" value="AlpA"/>
</dbReference>
<gene>
    <name evidence="1" type="ORF">F6X53_15065</name>
</gene>